<feature type="compositionally biased region" description="Basic and acidic residues" evidence="4">
    <location>
        <begin position="170"/>
        <end position="201"/>
    </location>
</feature>
<dbReference type="AlphaFoldDB" id="A0A444UM58"/>
<dbReference type="Proteomes" id="UP000289886">
    <property type="component" value="Unassembled WGS sequence"/>
</dbReference>
<dbReference type="GO" id="GO:0019901">
    <property type="term" value="F:protein kinase binding"/>
    <property type="evidence" value="ECO:0007669"/>
    <property type="project" value="InterPro"/>
</dbReference>
<keyword evidence="1" id="KW-0677">Repeat</keyword>
<dbReference type="PANTHER" id="PTHR24179">
    <property type="entry name" value="PROTEIN PHOSPHATASE 1 REGULATORY SUBUNIT 12"/>
    <property type="match status" value="1"/>
</dbReference>
<feature type="compositionally biased region" description="Basic and acidic residues" evidence="4">
    <location>
        <begin position="125"/>
        <end position="155"/>
    </location>
</feature>
<feature type="compositionally biased region" description="Polar residues" evidence="4">
    <location>
        <begin position="1"/>
        <end position="11"/>
    </location>
</feature>
<dbReference type="EMBL" id="SCEB01214289">
    <property type="protein sequence ID" value="RXM36208.1"/>
    <property type="molecule type" value="Genomic_DNA"/>
</dbReference>
<feature type="region of interest" description="Disordered" evidence="4">
    <location>
        <begin position="1"/>
        <end position="241"/>
    </location>
</feature>
<protein>
    <submittedName>
        <fullName evidence="6">Protein phosphatase 1 regulatory subunit 12C</fullName>
    </submittedName>
</protein>
<evidence type="ECO:0000313" key="7">
    <source>
        <dbReference type="Proteomes" id="UP000289886"/>
    </source>
</evidence>
<dbReference type="PANTHER" id="PTHR24179:SF32">
    <property type="entry name" value="PROTEIN PHOSPHATASE 1 REGULATORY SUBUNIT"/>
    <property type="match status" value="1"/>
</dbReference>
<dbReference type="GO" id="GO:0004857">
    <property type="term" value="F:enzyme inhibitor activity"/>
    <property type="evidence" value="ECO:0007669"/>
    <property type="project" value="TreeGrafter"/>
</dbReference>
<gene>
    <name evidence="6" type="ORF">EOD39_12133</name>
</gene>
<feature type="compositionally biased region" description="Low complexity" evidence="4">
    <location>
        <begin position="212"/>
        <end position="228"/>
    </location>
</feature>
<keyword evidence="3" id="KW-0175">Coiled coil</keyword>
<comment type="caution">
    <text evidence="6">The sequence shown here is derived from an EMBL/GenBank/DDBJ whole genome shotgun (WGS) entry which is preliminary data.</text>
</comment>
<evidence type="ECO:0000256" key="2">
    <source>
        <dbReference type="ARBA" id="ARBA00023043"/>
    </source>
</evidence>
<evidence type="ECO:0000256" key="3">
    <source>
        <dbReference type="SAM" id="Coils"/>
    </source>
</evidence>
<feature type="domain" description="cGMP-dependent protein kinase interacting" evidence="5">
    <location>
        <begin position="237"/>
        <end position="337"/>
    </location>
</feature>
<dbReference type="Pfam" id="PF15898">
    <property type="entry name" value="PRKG1_interact"/>
    <property type="match status" value="1"/>
</dbReference>
<accession>A0A444UM58</accession>
<proteinExistence type="predicted"/>
<feature type="compositionally biased region" description="Basic residues" evidence="4">
    <location>
        <begin position="90"/>
        <end position="100"/>
    </location>
</feature>
<feature type="compositionally biased region" description="Basic and acidic residues" evidence="4">
    <location>
        <begin position="229"/>
        <end position="241"/>
    </location>
</feature>
<name>A0A444UM58_ACIRT</name>
<feature type="compositionally biased region" description="Low complexity" evidence="4">
    <location>
        <begin position="49"/>
        <end position="65"/>
    </location>
</feature>
<feature type="compositionally biased region" description="Polar residues" evidence="4">
    <location>
        <begin position="18"/>
        <end position="34"/>
    </location>
</feature>
<evidence type="ECO:0000313" key="6">
    <source>
        <dbReference type="EMBL" id="RXM36208.1"/>
    </source>
</evidence>
<reference evidence="6 7" key="1">
    <citation type="submission" date="2019-01" db="EMBL/GenBank/DDBJ databases">
        <title>Draft Genome and Complete Hox-Cluster Characterization of the Sterlet Sturgeon (Acipenser ruthenus).</title>
        <authorList>
            <person name="Wei Q."/>
        </authorList>
    </citation>
    <scope>NUCLEOTIDE SEQUENCE [LARGE SCALE GENOMIC DNA]</scope>
    <source>
        <strain evidence="6">WHYD16114868_AA</strain>
        <tissue evidence="6">Blood</tissue>
    </source>
</reference>
<keyword evidence="2" id="KW-0040">ANK repeat</keyword>
<dbReference type="InterPro" id="IPR051226">
    <property type="entry name" value="PP1_Regulatory_Subunit"/>
</dbReference>
<sequence>MKSPWCFSSSFGRKAEDSGTTSTSSALSRLNALTAQRLARQTEDKDAVSTTATTSSSSSSATASTQSETKERRRSYLTPVRDEEAEAQRKARSRHARQSRRSTQGVTLTDLHEAEKTMKGQQEARATEQREEERKREEEKEKEKEKEKERAEALSKHRASRTGEEGVSGGEERRGEERRRDALSKHRARRTGEEGADRLNRGELMANDRNASRGSSLHSRSSSAYSRSDPSETDRKDYKKLYEEMSRENARLQSQFQDSQKKIIQTKGELDKASQMQERFADRSVLLEMEKKERRSLERRVSELDEDIEVLSNLKADNQRLKDENGALIRVISKLSK</sequence>
<feature type="coiled-coil region" evidence="3">
    <location>
        <begin position="287"/>
        <end position="331"/>
    </location>
</feature>
<evidence type="ECO:0000256" key="1">
    <source>
        <dbReference type="ARBA" id="ARBA00022737"/>
    </source>
</evidence>
<dbReference type="GO" id="GO:0019208">
    <property type="term" value="F:phosphatase regulator activity"/>
    <property type="evidence" value="ECO:0007669"/>
    <property type="project" value="TreeGrafter"/>
</dbReference>
<dbReference type="Gene3D" id="6.10.140.390">
    <property type="match status" value="1"/>
</dbReference>
<keyword evidence="7" id="KW-1185">Reference proteome</keyword>
<dbReference type="GO" id="GO:0005737">
    <property type="term" value="C:cytoplasm"/>
    <property type="evidence" value="ECO:0007669"/>
    <property type="project" value="TreeGrafter"/>
</dbReference>
<dbReference type="CDD" id="cd21930">
    <property type="entry name" value="IPD_PPP1R12"/>
    <property type="match status" value="1"/>
</dbReference>
<evidence type="ECO:0000256" key="4">
    <source>
        <dbReference type="SAM" id="MobiDB-lite"/>
    </source>
</evidence>
<dbReference type="InterPro" id="IPR031775">
    <property type="entry name" value="PRKG1_interact"/>
</dbReference>
<dbReference type="Gene3D" id="6.10.250.1820">
    <property type="match status" value="1"/>
</dbReference>
<feature type="compositionally biased region" description="Basic and acidic residues" evidence="4">
    <location>
        <begin position="80"/>
        <end position="89"/>
    </location>
</feature>
<evidence type="ECO:0000259" key="5">
    <source>
        <dbReference type="Pfam" id="PF15898"/>
    </source>
</evidence>
<organism evidence="6 7">
    <name type="scientific">Acipenser ruthenus</name>
    <name type="common">Sterlet sturgeon</name>
    <dbReference type="NCBI Taxonomy" id="7906"/>
    <lineage>
        <taxon>Eukaryota</taxon>
        <taxon>Metazoa</taxon>
        <taxon>Chordata</taxon>
        <taxon>Craniata</taxon>
        <taxon>Vertebrata</taxon>
        <taxon>Euteleostomi</taxon>
        <taxon>Actinopterygii</taxon>
        <taxon>Chondrostei</taxon>
        <taxon>Acipenseriformes</taxon>
        <taxon>Acipenseridae</taxon>
        <taxon>Acipenser</taxon>
    </lineage>
</organism>